<dbReference type="PROSITE" id="PS52016">
    <property type="entry name" value="TONB_DEPENDENT_REC_3"/>
    <property type="match status" value="1"/>
</dbReference>
<accession>A0A5J4PZE1</accession>
<dbReference type="Pfam" id="PF07715">
    <property type="entry name" value="Plug"/>
    <property type="match status" value="1"/>
</dbReference>
<dbReference type="GO" id="GO:0044718">
    <property type="term" value="P:siderophore transmembrane transport"/>
    <property type="evidence" value="ECO:0007669"/>
    <property type="project" value="TreeGrafter"/>
</dbReference>
<evidence type="ECO:0000256" key="1">
    <source>
        <dbReference type="ARBA" id="ARBA00022729"/>
    </source>
</evidence>
<keyword evidence="1" id="KW-0732">Signal</keyword>
<evidence type="ECO:0000259" key="2">
    <source>
        <dbReference type="Pfam" id="PF07715"/>
    </source>
</evidence>
<dbReference type="Gene3D" id="2.60.40.1120">
    <property type="entry name" value="Carboxypeptidase-like, regulatory domain"/>
    <property type="match status" value="1"/>
</dbReference>
<dbReference type="EMBL" id="SNRY01005629">
    <property type="protein sequence ID" value="KAA6314482.1"/>
    <property type="molecule type" value="Genomic_DNA"/>
</dbReference>
<name>A0A5J4PZE1_9ZZZZ</name>
<dbReference type="AlphaFoldDB" id="A0A5J4PZE1"/>
<dbReference type="GO" id="GO:0015344">
    <property type="term" value="F:siderophore uptake transmembrane transporter activity"/>
    <property type="evidence" value="ECO:0007669"/>
    <property type="project" value="TreeGrafter"/>
</dbReference>
<dbReference type="Pfam" id="PF13715">
    <property type="entry name" value="CarbopepD_reg_2"/>
    <property type="match status" value="1"/>
</dbReference>
<evidence type="ECO:0000313" key="3">
    <source>
        <dbReference type="EMBL" id="KAA6314482.1"/>
    </source>
</evidence>
<dbReference type="PANTHER" id="PTHR30069">
    <property type="entry name" value="TONB-DEPENDENT OUTER MEMBRANE RECEPTOR"/>
    <property type="match status" value="1"/>
</dbReference>
<feature type="domain" description="TonB-dependent receptor plug" evidence="2">
    <location>
        <begin position="134"/>
        <end position="238"/>
    </location>
</feature>
<gene>
    <name evidence="3" type="ORF">EZS27_034906</name>
</gene>
<proteinExistence type="predicted"/>
<dbReference type="PANTHER" id="PTHR30069:SF29">
    <property type="entry name" value="HEMOGLOBIN AND HEMOGLOBIN-HAPTOGLOBIN-BINDING PROTEIN 1-RELATED"/>
    <property type="match status" value="1"/>
</dbReference>
<comment type="caution">
    <text evidence="3">The sequence shown here is derived from an EMBL/GenBank/DDBJ whole genome shotgun (WGS) entry which is preliminary data.</text>
</comment>
<sequence>MRNIIFYVENCLTFLTRKNYAFIFIGLTLFTIQNSFSQSVISGKVFDNLNREPIIGAAVVIKNTHIGVSTDLNGAFVLTTDKKLPITLVISYIGYRSKEVDVYEPDSFDVFLTENFNTLGEIVVTGVAEGTSRQKLSFALTKIDNDLINTVPATDASTSLRGKVAGIQIDQSGGNRGASVYLRGAKSVSGEIEPLIVVDGFVTGLKLSDINPGDIESIEVVKGAAASALYGTRGEGGIIQVLTKKGRKDKHLDIIVRANAS</sequence>
<keyword evidence="3" id="KW-0675">Receptor</keyword>
<dbReference type="InterPro" id="IPR008969">
    <property type="entry name" value="CarboxyPept-like_regulatory"/>
</dbReference>
<organism evidence="3">
    <name type="scientific">termite gut metagenome</name>
    <dbReference type="NCBI Taxonomy" id="433724"/>
    <lineage>
        <taxon>unclassified sequences</taxon>
        <taxon>metagenomes</taxon>
        <taxon>organismal metagenomes</taxon>
    </lineage>
</organism>
<dbReference type="InterPro" id="IPR012910">
    <property type="entry name" value="Plug_dom"/>
</dbReference>
<dbReference type="InterPro" id="IPR037066">
    <property type="entry name" value="Plug_dom_sf"/>
</dbReference>
<dbReference type="InterPro" id="IPR039426">
    <property type="entry name" value="TonB-dep_rcpt-like"/>
</dbReference>
<dbReference type="SUPFAM" id="SSF56935">
    <property type="entry name" value="Porins"/>
    <property type="match status" value="1"/>
</dbReference>
<dbReference type="Gene3D" id="2.170.130.10">
    <property type="entry name" value="TonB-dependent receptor, plug domain"/>
    <property type="match status" value="1"/>
</dbReference>
<reference evidence="3" key="1">
    <citation type="submission" date="2019-03" db="EMBL/GenBank/DDBJ databases">
        <title>Single cell metagenomics reveals metabolic interactions within the superorganism composed of flagellate Streblomastix strix and complex community of Bacteroidetes bacteria on its surface.</title>
        <authorList>
            <person name="Treitli S.C."/>
            <person name="Kolisko M."/>
            <person name="Husnik F."/>
            <person name="Keeling P."/>
            <person name="Hampl V."/>
        </authorList>
    </citation>
    <scope>NUCLEOTIDE SEQUENCE</scope>
    <source>
        <strain evidence="3">STM</strain>
    </source>
</reference>
<protein>
    <submittedName>
        <fullName evidence="3">TonB-dependent receptor SusC</fullName>
    </submittedName>
</protein>
<dbReference type="SUPFAM" id="SSF49464">
    <property type="entry name" value="Carboxypeptidase regulatory domain-like"/>
    <property type="match status" value="1"/>
</dbReference>